<dbReference type="VEuPathDB" id="FungiDB:PSHT_07929"/>
<feature type="chain" id="PRO_5015459889" evidence="1">
    <location>
        <begin position="19"/>
        <end position="579"/>
    </location>
</feature>
<protein>
    <submittedName>
        <fullName evidence="2">Uncharacterized protein</fullName>
    </submittedName>
</protein>
<gene>
    <name evidence="2" type="ORF">PSHT_07929</name>
</gene>
<reference evidence="3" key="2">
    <citation type="journal article" date="2018" name="BMC Genomics">
        <title>Genomic insights into host adaptation between the wheat stripe rust pathogen (Puccinia striiformis f. sp. tritici) and the barley stripe rust pathogen (Puccinia striiformis f. sp. hordei).</title>
        <authorList>
            <person name="Xia C."/>
            <person name="Wang M."/>
            <person name="Yin C."/>
            <person name="Cornejo O.E."/>
            <person name="Hulbert S.H."/>
            <person name="Chen X."/>
        </authorList>
    </citation>
    <scope>NUCLEOTIDE SEQUENCE [LARGE SCALE GENOMIC DNA]</scope>
    <source>
        <strain evidence="3">93TX-2</strain>
    </source>
</reference>
<evidence type="ECO:0000256" key="1">
    <source>
        <dbReference type="SAM" id="SignalP"/>
    </source>
</evidence>
<evidence type="ECO:0000313" key="3">
    <source>
        <dbReference type="Proteomes" id="UP000238274"/>
    </source>
</evidence>
<dbReference type="Proteomes" id="UP000238274">
    <property type="component" value="Unassembled WGS sequence"/>
</dbReference>
<dbReference type="VEuPathDB" id="FungiDB:PSTT_14564"/>
<keyword evidence="1" id="KW-0732">Signal</keyword>
<sequence>MLRLLCALEAFCCISTNGKSVQINQILQMFEMRRLTCLSIDFWVGTPSLPQNPRHFSPMVFRNNYSGPIECTRHGANDMLIDHRISEDDFTVQQYKENFPQLHYPPIRKPKEGKTDSIYISRGTRFWKLNWRWLCSLHFFESKFQHPNSLIQLNKKQYKERTGQFEGERRGGINKSTGGGPQADLREVRALIQKFEELKIIHAQLLWDTIRAKVTELCSMRLHRTMTEIGKFGRKLYDPPLDGVKERVLTSHMGNLNVLLHQYNMIPKSMFEEFFAMDKTLELAAHKMIQSFSRRHAYIKNLDIFQRSGLILEDPSSSQFLTHHYLNFEDDGAPQHIWQTCVDADTLILITLFSDGSLLALEINQQRRYSWHSDKFFLQHYDSFSLSHKELTHVDILIRNKTTRLNEESPYLQTINETIGILLNKSLTIKNNQNLLTISTVIDFIIKNYEDYNVMEFSKRGYPIKEAFDVRDASLAFIEELVRIENYLRSFYRFCHAPKRRSVLKLTLNGKNRYELAGQIGLIDSYIKITREKHDHLITKLRNTHPMFHHYHHSHQVEGLLSDVDLSLRHIQLLLRETN</sequence>
<proteinExistence type="predicted"/>
<organism evidence="2 3">
    <name type="scientific">Puccinia striiformis</name>
    <dbReference type="NCBI Taxonomy" id="27350"/>
    <lineage>
        <taxon>Eukaryota</taxon>
        <taxon>Fungi</taxon>
        <taxon>Dikarya</taxon>
        <taxon>Basidiomycota</taxon>
        <taxon>Pucciniomycotina</taxon>
        <taxon>Pucciniomycetes</taxon>
        <taxon>Pucciniales</taxon>
        <taxon>Pucciniaceae</taxon>
        <taxon>Puccinia</taxon>
    </lineage>
</organism>
<name>A0A2S4VU07_9BASI</name>
<evidence type="ECO:0000313" key="2">
    <source>
        <dbReference type="EMBL" id="POW12978.1"/>
    </source>
</evidence>
<accession>A0A2S4VU07</accession>
<feature type="signal peptide" evidence="1">
    <location>
        <begin position="1"/>
        <end position="18"/>
    </location>
</feature>
<dbReference type="EMBL" id="PKSM01000100">
    <property type="protein sequence ID" value="POW12978.1"/>
    <property type="molecule type" value="Genomic_DNA"/>
</dbReference>
<dbReference type="AlphaFoldDB" id="A0A2S4VU07"/>
<comment type="caution">
    <text evidence="2">The sequence shown here is derived from an EMBL/GenBank/DDBJ whole genome shotgun (WGS) entry which is preliminary data.</text>
</comment>
<reference evidence="2 3" key="1">
    <citation type="submission" date="2017-12" db="EMBL/GenBank/DDBJ databases">
        <title>Gene loss provides genomic basis for host adaptation in cereal stripe rust fungi.</title>
        <authorList>
            <person name="Xia C."/>
        </authorList>
    </citation>
    <scope>NUCLEOTIDE SEQUENCE [LARGE SCALE GENOMIC DNA]</scope>
    <source>
        <strain evidence="2 3">93TX-2</strain>
    </source>
</reference>
<reference evidence="3" key="3">
    <citation type="journal article" date="2018" name="Mol. Plant Microbe Interact.">
        <title>Genome sequence resources for the wheat stripe rust pathogen (Puccinia striiformis f. sp. tritici) and the barley stripe rust pathogen (Puccinia striiformis f. sp. hordei).</title>
        <authorList>
            <person name="Xia C."/>
            <person name="Wang M."/>
            <person name="Yin C."/>
            <person name="Cornejo O.E."/>
            <person name="Hulbert S.H."/>
            <person name="Chen X."/>
        </authorList>
    </citation>
    <scope>NUCLEOTIDE SEQUENCE [LARGE SCALE GENOMIC DNA]</scope>
    <source>
        <strain evidence="3">93TX-2</strain>
    </source>
</reference>
<keyword evidence="3" id="KW-1185">Reference proteome</keyword>